<dbReference type="EMBL" id="CP001291">
    <property type="protein sequence ID" value="ACK70070.1"/>
    <property type="molecule type" value="Genomic_DNA"/>
</dbReference>
<dbReference type="AlphaFoldDB" id="B7KAW0"/>
<protein>
    <submittedName>
        <fullName evidence="1">Uncharacterized protein</fullName>
    </submittedName>
</protein>
<sequence length="86" mass="9737">MFHSPSSGSSQAFFDRLESLATPAGYVAPAVFQSKDKEYMTRLKSLAAKALSDPLLQRDLCDRVYELMLEDLRLQKENIRHYGGLL</sequence>
<dbReference type="KEGG" id="cyc:PCC7424_1631"/>
<dbReference type="OrthoDB" id="461614at2"/>
<proteinExistence type="predicted"/>
<dbReference type="RefSeq" id="WP_012599014.1">
    <property type="nucleotide sequence ID" value="NC_011729.1"/>
</dbReference>
<evidence type="ECO:0000313" key="1">
    <source>
        <dbReference type="EMBL" id="ACK70070.1"/>
    </source>
</evidence>
<dbReference type="Proteomes" id="UP000002384">
    <property type="component" value="Chromosome"/>
</dbReference>
<dbReference type="HOGENOM" id="CLU_191320_0_0_3"/>
<gene>
    <name evidence="1" type="ordered locus">PCC7424_1631</name>
</gene>
<keyword evidence="2" id="KW-1185">Reference proteome</keyword>
<dbReference type="STRING" id="65393.PCC7424_1631"/>
<reference evidence="2" key="1">
    <citation type="journal article" date="2011" name="MBio">
        <title>Novel metabolic attributes of the genus Cyanothece, comprising a group of unicellular nitrogen-fixing Cyanobacteria.</title>
        <authorList>
            <person name="Bandyopadhyay A."/>
            <person name="Elvitigala T."/>
            <person name="Welsh E."/>
            <person name="Stockel J."/>
            <person name="Liberton M."/>
            <person name="Min H."/>
            <person name="Sherman L.A."/>
            <person name="Pakrasi H.B."/>
        </authorList>
    </citation>
    <scope>NUCLEOTIDE SEQUENCE [LARGE SCALE GENOMIC DNA]</scope>
    <source>
        <strain evidence="2">PCC 7424</strain>
    </source>
</reference>
<dbReference type="eggNOG" id="ENOG5033E5Y">
    <property type="taxonomic scope" value="Bacteria"/>
</dbReference>
<organism evidence="1 2">
    <name type="scientific">Gloeothece citriformis (strain PCC 7424)</name>
    <name type="common">Cyanothece sp. (strain PCC 7424)</name>
    <dbReference type="NCBI Taxonomy" id="65393"/>
    <lineage>
        <taxon>Bacteria</taxon>
        <taxon>Bacillati</taxon>
        <taxon>Cyanobacteriota</taxon>
        <taxon>Cyanophyceae</taxon>
        <taxon>Oscillatoriophycideae</taxon>
        <taxon>Chroococcales</taxon>
        <taxon>Aphanothecaceae</taxon>
        <taxon>Gloeothece</taxon>
        <taxon>Gloeothece citriformis</taxon>
    </lineage>
</organism>
<evidence type="ECO:0000313" key="2">
    <source>
        <dbReference type="Proteomes" id="UP000002384"/>
    </source>
</evidence>
<name>B7KAW0_GLOC7</name>
<accession>B7KAW0</accession>